<dbReference type="InterPro" id="IPR008030">
    <property type="entry name" value="NmrA-like"/>
</dbReference>
<dbReference type="InterPro" id="IPR036291">
    <property type="entry name" value="NAD(P)-bd_dom_sf"/>
</dbReference>
<dbReference type="PANTHER" id="PTHR42748">
    <property type="entry name" value="NITROGEN METABOLITE REPRESSION PROTEIN NMRA FAMILY MEMBER"/>
    <property type="match status" value="1"/>
</dbReference>
<feature type="domain" description="NmrA-like" evidence="4">
    <location>
        <begin position="37"/>
        <end position="278"/>
    </location>
</feature>
<dbReference type="GO" id="GO:0005634">
    <property type="term" value="C:nucleus"/>
    <property type="evidence" value="ECO:0007669"/>
    <property type="project" value="TreeGrafter"/>
</dbReference>
<reference evidence="6" key="1">
    <citation type="submission" date="2015-02" db="EMBL/GenBank/DDBJ databases">
        <authorList>
            <person name="Gon?alves P."/>
        </authorList>
    </citation>
    <scope>NUCLEOTIDE SEQUENCE [LARGE SCALE GENOMIC DNA]</scope>
</reference>
<evidence type="ECO:0000256" key="2">
    <source>
        <dbReference type="ARBA" id="ARBA00022857"/>
    </source>
</evidence>
<keyword evidence="2" id="KW-0521">NADP</keyword>
<comment type="similarity">
    <text evidence="1">Belongs to the NmrA-type oxidoreductase family.</text>
</comment>
<accession>A0A0D6ESK0</accession>
<dbReference type="SUPFAM" id="SSF51735">
    <property type="entry name" value="NAD(P)-binding Rossmann-fold domains"/>
    <property type="match status" value="1"/>
</dbReference>
<gene>
    <name evidence="5" type="primary">SPOSA6832_04586</name>
</gene>
<dbReference type="Gene3D" id="3.90.25.10">
    <property type="entry name" value="UDP-galactose 4-epimerase, domain 1"/>
    <property type="match status" value="1"/>
</dbReference>
<name>A0A0D6ESK0_SPOSA</name>
<dbReference type="AlphaFoldDB" id="A0A0D6ESK0"/>
<proteinExistence type="inferred from homology"/>
<dbReference type="CDD" id="cd05251">
    <property type="entry name" value="NmrA_like_SDR_a"/>
    <property type="match status" value="1"/>
</dbReference>
<dbReference type="GO" id="GO:0016491">
    <property type="term" value="F:oxidoreductase activity"/>
    <property type="evidence" value="ECO:0007669"/>
    <property type="project" value="UniProtKB-KW"/>
</dbReference>
<dbReference type="PANTHER" id="PTHR42748:SF30">
    <property type="entry name" value="NMRA-LIKE DOMAIN-CONTAINING PROTEIN"/>
    <property type="match status" value="1"/>
</dbReference>
<dbReference type="Gene3D" id="3.40.50.720">
    <property type="entry name" value="NAD(P)-binding Rossmann-like Domain"/>
    <property type="match status" value="1"/>
</dbReference>
<sequence length="347" mass="38319">MSNDHKIVIVFGATGSQGEPRPARSVSPSTHLSQLAGGSVVKYLLEHPEFSIRAVTRNPDSASAQALQAQGVELVKGDAADQEACLRVCEGAWGVFGLTDFWAVYYSNGLDDQGAYEVEVQHGRNMVDAVKAKGVRVFVYSTLNHTHTGAPHWEAKHVVNEYAKKAGVPLISLYTSCYYENATKFNARNSTRPGSLRCMLQQGDNGELFLDFQIASEIPFMCFSVNEVGGWVAAAFRNPDRWLGKDMHAVGEYVSLTEMGKILTRVLGRKVHTPTRTVEEFHSDEFKNRMDPELWRNMAIFVDDDTPNTPHQLRDAQLSKAAFPGASTFEHWAAHDEGLQKAVDASA</sequence>
<evidence type="ECO:0000259" key="4">
    <source>
        <dbReference type="Pfam" id="PF05368"/>
    </source>
</evidence>
<organism evidence="5 6">
    <name type="scientific">Sporidiobolus salmonicolor</name>
    <name type="common">Yeast-like fungus</name>
    <name type="synonym">Sporobolomyces salmonicolor</name>
    <dbReference type="NCBI Taxonomy" id="5005"/>
    <lineage>
        <taxon>Eukaryota</taxon>
        <taxon>Fungi</taxon>
        <taxon>Dikarya</taxon>
        <taxon>Basidiomycota</taxon>
        <taxon>Pucciniomycotina</taxon>
        <taxon>Microbotryomycetes</taxon>
        <taxon>Sporidiobolales</taxon>
        <taxon>Sporidiobolaceae</taxon>
        <taxon>Sporobolomyces</taxon>
    </lineage>
</organism>
<dbReference type="InterPro" id="IPR051164">
    <property type="entry name" value="NmrA-like_oxidored"/>
</dbReference>
<feature type="non-terminal residue" evidence="5">
    <location>
        <position position="1"/>
    </location>
</feature>
<dbReference type="EMBL" id="CENE01000034">
    <property type="protein sequence ID" value="CEQ42746.1"/>
    <property type="molecule type" value="Genomic_DNA"/>
</dbReference>
<evidence type="ECO:0000313" key="5">
    <source>
        <dbReference type="EMBL" id="CEQ42746.1"/>
    </source>
</evidence>
<evidence type="ECO:0000313" key="6">
    <source>
        <dbReference type="Proteomes" id="UP000243876"/>
    </source>
</evidence>
<dbReference type="OrthoDB" id="9997102at2759"/>
<dbReference type="Proteomes" id="UP000243876">
    <property type="component" value="Unassembled WGS sequence"/>
</dbReference>
<evidence type="ECO:0000256" key="1">
    <source>
        <dbReference type="ARBA" id="ARBA00006328"/>
    </source>
</evidence>
<keyword evidence="3" id="KW-0560">Oxidoreductase</keyword>
<protein>
    <submittedName>
        <fullName evidence="5">SPOSA6832_04586-mRNA-1:cds</fullName>
    </submittedName>
</protein>
<evidence type="ECO:0000256" key="3">
    <source>
        <dbReference type="ARBA" id="ARBA00023002"/>
    </source>
</evidence>
<dbReference type="Pfam" id="PF05368">
    <property type="entry name" value="NmrA"/>
    <property type="match status" value="1"/>
</dbReference>
<keyword evidence="6" id="KW-1185">Reference proteome</keyword>